<organism evidence="2">
    <name type="scientific">Triticum urartu</name>
    <name type="common">Red wild einkorn</name>
    <name type="synonym">Crithodium urartu</name>
    <dbReference type="NCBI Taxonomy" id="4572"/>
    <lineage>
        <taxon>Eukaryota</taxon>
        <taxon>Viridiplantae</taxon>
        <taxon>Streptophyta</taxon>
        <taxon>Embryophyta</taxon>
        <taxon>Tracheophyta</taxon>
        <taxon>Spermatophyta</taxon>
        <taxon>Magnoliopsida</taxon>
        <taxon>Liliopsida</taxon>
        <taxon>Poales</taxon>
        <taxon>Poaceae</taxon>
        <taxon>BOP clade</taxon>
        <taxon>Pooideae</taxon>
        <taxon>Triticodae</taxon>
        <taxon>Triticeae</taxon>
        <taxon>Triticinae</taxon>
        <taxon>Triticum</taxon>
    </lineage>
</organism>
<proteinExistence type="predicted"/>
<dbReference type="PANTHER" id="PTHR38926">
    <property type="entry name" value="F-BOX DOMAIN CONTAINING PROTEIN, EXPRESSED"/>
    <property type="match status" value="1"/>
</dbReference>
<feature type="region of interest" description="Disordered" evidence="1">
    <location>
        <begin position="1"/>
        <end position="57"/>
    </location>
</feature>
<reference evidence="2" key="1">
    <citation type="journal article" date="2013" name="Nature">
        <title>Draft genome of the wheat A-genome progenitor Triticum urartu.</title>
        <authorList>
            <person name="Ling H.Q."/>
            <person name="Zhao S."/>
            <person name="Liu D."/>
            <person name="Wang J."/>
            <person name="Sun H."/>
            <person name="Zhang C."/>
            <person name="Fan H."/>
            <person name="Li D."/>
            <person name="Dong L."/>
            <person name="Tao Y."/>
            <person name="Gao C."/>
            <person name="Wu H."/>
            <person name="Li Y."/>
            <person name="Cui Y."/>
            <person name="Guo X."/>
            <person name="Zheng S."/>
            <person name="Wang B."/>
            <person name="Yu K."/>
            <person name="Liang Q."/>
            <person name="Yang W."/>
            <person name="Lou X."/>
            <person name="Chen J."/>
            <person name="Feng M."/>
            <person name="Jian J."/>
            <person name="Zhang X."/>
            <person name="Luo G."/>
            <person name="Jiang Y."/>
            <person name="Liu J."/>
            <person name="Wang Z."/>
            <person name="Sha Y."/>
            <person name="Zhang B."/>
            <person name="Wu H."/>
            <person name="Tang D."/>
            <person name="Shen Q."/>
            <person name="Xue P."/>
            <person name="Zou S."/>
            <person name="Wang X."/>
            <person name="Liu X."/>
            <person name="Wang F."/>
            <person name="Yang Y."/>
            <person name="An X."/>
            <person name="Dong Z."/>
            <person name="Zhang K."/>
            <person name="Zhang X."/>
            <person name="Luo M.C."/>
            <person name="Dvorak J."/>
            <person name="Tong Y."/>
            <person name="Wang J."/>
            <person name="Yang H."/>
            <person name="Li Z."/>
            <person name="Wang D."/>
            <person name="Zhang A."/>
            <person name="Wang J."/>
        </authorList>
    </citation>
    <scope>NUCLEOTIDE SEQUENCE</scope>
</reference>
<sequence length="258" mass="28777">MPSSSSSRRVRRKTRPPSAYGAGAGGGDEELGGAAAGRDLGHPPQARPRRHPDGTRPGLEEAIVKFPLLEELELSLFANVGESGVFGVVGRACPQLKRFRLSKDVFYDFEASGYDKDDEALGIATMHELRSLQLFGNCLTNKGLAAILDNYRHLESLDIRYCFNIDMDGAPRSKCARISPVRLPNDSTDDYDFEVQEPIWADSGSFSADYTGFGSDYELDSEDYDDYCDPSRYLDGVYEDELNEEDRMLLRGMRMLMK</sequence>
<dbReference type="EMBL" id="KD054950">
    <property type="protein sequence ID" value="EMS64524.1"/>
    <property type="molecule type" value="Genomic_DNA"/>
</dbReference>
<name>M8AU67_TRIUA</name>
<dbReference type="InterPro" id="IPR032675">
    <property type="entry name" value="LRR_dom_sf"/>
</dbReference>
<evidence type="ECO:0000313" key="2">
    <source>
        <dbReference type="EMBL" id="EMS64524.1"/>
    </source>
</evidence>
<evidence type="ECO:0000256" key="1">
    <source>
        <dbReference type="SAM" id="MobiDB-lite"/>
    </source>
</evidence>
<dbReference type="PANTHER" id="PTHR38926:SF70">
    <property type="entry name" value="F-BOX DOMAIN-CONTAINING PROTEIN"/>
    <property type="match status" value="1"/>
</dbReference>
<evidence type="ECO:0008006" key="3">
    <source>
        <dbReference type="Google" id="ProtNLM"/>
    </source>
</evidence>
<accession>M8AU67</accession>
<dbReference type="eggNOG" id="KOG1947">
    <property type="taxonomic scope" value="Eukaryota"/>
</dbReference>
<dbReference type="SUPFAM" id="SSF52047">
    <property type="entry name" value="RNI-like"/>
    <property type="match status" value="1"/>
</dbReference>
<protein>
    <recommendedName>
        <fullName evidence="3">F-box protein SKIP19</fullName>
    </recommendedName>
</protein>
<gene>
    <name evidence="2" type="ORF">TRIUR3_11440</name>
</gene>
<dbReference type="STRING" id="4572.M8AU67"/>
<dbReference type="AlphaFoldDB" id="M8AU67"/>
<dbReference type="Gene3D" id="3.80.10.10">
    <property type="entry name" value="Ribonuclease Inhibitor"/>
    <property type="match status" value="1"/>
</dbReference>
<dbReference type="OrthoDB" id="2095648at2759"/>
<dbReference type="OMA" id="PIWADSG"/>